<comment type="caution">
    <text evidence="3">The sequence shown here is derived from an EMBL/GenBank/DDBJ whole genome shotgun (WGS) entry which is preliminary data.</text>
</comment>
<feature type="chain" id="PRO_5046696919" evidence="2">
    <location>
        <begin position="24"/>
        <end position="139"/>
    </location>
</feature>
<keyword evidence="2" id="KW-0732">Signal</keyword>
<sequence length="139" mass="15108">MKTIMNTLIVASATLLLSTLVSAADLQAEGRVHLAEGDAAAASKKFAEAAKVNPFDASALNNQAVSLAAQGDYENALNLLERAVRLNPERRDIATNLTSMRQWMGRNVPQVKLKEQSKPIMNVYPEGDIPPEPPALWKK</sequence>
<dbReference type="RefSeq" id="WP_190479488.1">
    <property type="nucleotide sequence ID" value="NZ_JACOFT010000003.1"/>
</dbReference>
<evidence type="ECO:0000313" key="4">
    <source>
        <dbReference type="Proteomes" id="UP000637632"/>
    </source>
</evidence>
<gene>
    <name evidence="3" type="ORF">H8K26_11025</name>
</gene>
<keyword evidence="1" id="KW-0802">TPR repeat</keyword>
<evidence type="ECO:0000313" key="3">
    <source>
        <dbReference type="EMBL" id="MBC3811977.1"/>
    </source>
</evidence>
<feature type="repeat" description="TPR" evidence="1">
    <location>
        <begin position="57"/>
        <end position="90"/>
    </location>
</feature>
<dbReference type="InterPro" id="IPR011990">
    <property type="entry name" value="TPR-like_helical_dom_sf"/>
</dbReference>
<name>A0ABR6XGU3_9BURK</name>
<evidence type="ECO:0000256" key="2">
    <source>
        <dbReference type="SAM" id="SignalP"/>
    </source>
</evidence>
<reference evidence="3 4" key="1">
    <citation type="submission" date="2020-08" db="EMBL/GenBank/DDBJ databases">
        <title>Novel species isolated from subtropical streams in China.</title>
        <authorList>
            <person name="Lu H."/>
        </authorList>
    </citation>
    <scope>NUCLEOTIDE SEQUENCE [LARGE SCALE GENOMIC DNA]</scope>
    <source>
        <strain evidence="3 4">CCTCC AB 2015119</strain>
    </source>
</reference>
<dbReference type="PROSITE" id="PS50005">
    <property type="entry name" value="TPR"/>
    <property type="match status" value="1"/>
</dbReference>
<dbReference type="Gene3D" id="1.25.40.10">
    <property type="entry name" value="Tetratricopeptide repeat domain"/>
    <property type="match status" value="1"/>
</dbReference>
<dbReference type="Pfam" id="PF13432">
    <property type="entry name" value="TPR_16"/>
    <property type="match status" value="1"/>
</dbReference>
<organism evidence="3 4">
    <name type="scientific">Undibacterium aquatile</name>
    <dbReference type="NCBI Taxonomy" id="1537398"/>
    <lineage>
        <taxon>Bacteria</taxon>
        <taxon>Pseudomonadati</taxon>
        <taxon>Pseudomonadota</taxon>
        <taxon>Betaproteobacteria</taxon>
        <taxon>Burkholderiales</taxon>
        <taxon>Oxalobacteraceae</taxon>
        <taxon>Undibacterium</taxon>
    </lineage>
</organism>
<proteinExistence type="predicted"/>
<dbReference type="Proteomes" id="UP000637632">
    <property type="component" value="Unassembled WGS sequence"/>
</dbReference>
<evidence type="ECO:0000256" key="1">
    <source>
        <dbReference type="PROSITE-ProRule" id="PRU00339"/>
    </source>
</evidence>
<dbReference type="PROSITE" id="PS50293">
    <property type="entry name" value="TPR_REGION"/>
    <property type="match status" value="1"/>
</dbReference>
<dbReference type="EMBL" id="JACOFT010000003">
    <property type="protein sequence ID" value="MBC3811977.1"/>
    <property type="molecule type" value="Genomic_DNA"/>
</dbReference>
<dbReference type="InterPro" id="IPR019734">
    <property type="entry name" value="TPR_rpt"/>
</dbReference>
<accession>A0ABR6XGU3</accession>
<keyword evidence="4" id="KW-1185">Reference proteome</keyword>
<dbReference type="SUPFAM" id="SSF48452">
    <property type="entry name" value="TPR-like"/>
    <property type="match status" value="1"/>
</dbReference>
<dbReference type="SMART" id="SM00028">
    <property type="entry name" value="TPR"/>
    <property type="match status" value="2"/>
</dbReference>
<protein>
    <submittedName>
        <fullName evidence="3">Tetratricopeptide repeat protein</fullName>
    </submittedName>
</protein>
<feature type="signal peptide" evidence="2">
    <location>
        <begin position="1"/>
        <end position="23"/>
    </location>
</feature>